<evidence type="ECO:0000256" key="1">
    <source>
        <dbReference type="SAM" id="MobiDB-lite"/>
    </source>
</evidence>
<comment type="caution">
    <text evidence="2">The sequence shown here is derived from an EMBL/GenBank/DDBJ whole genome shotgun (WGS) entry which is preliminary data.</text>
</comment>
<dbReference type="EMBL" id="JAMXFA010000064">
    <property type="protein sequence ID" value="MCT7981362.1"/>
    <property type="molecule type" value="Genomic_DNA"/>
</dbReference>
<protein>
    <recommendedName>
        <fullName evidence="4">DUF4168 domain-containing protein</fullName>
    </recommendedName>
</protein>
<gene>
    <name evidence="2" type="ORF">NG792_26935</name>
</gene>
<accession>A0ABT2NFN9</accession>
<evidence type="ECO:0000313" key="3">
    <source>
        <dbReference type="Proteomes" id="UP001525961"/>
    </source>
</evidence>
<reference evidence="2 3" key="1">
    <citation type="journal article" date="2022" name="Front. Microbiol.">
        <title>High genomic differentiation and limited gene flow indicate recent cryptic speciation within the genus Laspinema (cyanobacteria).</title>
        <authorList>
            <person name="Stanojkovic A."/>
            <person name="Skoupy S."/>
            <person name="Skaloud P."/>
            <person name="Dvorak P."/>
        </authorList>
    </citation>
    <scope>NUCLEOTIDE SEQUENCE [LARGE SCALE GENOMIC DNA]</scope>
    <source>
        <strain evidence="2 3">D3b</strain>
    </source>
</reference>
<organism evidence="2 3">
    <name type="scientific">Laspinema olomoucense D3b</name>
    <dbReference type="NCBI Taxonomy" id="2953688"/>
    <lineage>
        <taxon>Bacteria</taxon>
        <taxon>Bacillati</taxon>
        <taxon>Cyanobacteriota</taxon>
        <taxon>Cyanophyceae</taxon>
        <taxon>Oscillatoriophycideae</taxon>
        <taxon>Oscillatoriales</taxon>
        <taxon>Laspinemataceae</taxon>
        <taxon>Laspinema</taxon>
        <taxon>Laspinema olomoucense</taxon>
    </lineage>
</organism>
<sequence length="227" mass="24954">MMTPFGGSYLEIEEDLPDRQDSPNETSNLPDLLNPPPLETDPAATVKPSVNHARLWLIIGTIGVGLAVSAIAQNQPQLSQISLPHITPQTGQQTAQKPICPEGKESLGCIPLPTLDPAEMRRNELLAKTLIETSMQQTAIDRARRDNLLALFVPNHKEGDYTPLDIKLVREMARQSQNLRELGQFEYSGEASIIDIPRVYNSDARAVVLAALTRIGEKSLVQSFLAQ</sequence>
<keyword evidence="3" id="KW-1185">Reference proteome</keyword>
<name>A0ABT2NFN9_9CYAN</name>
<feature type="region of interest" description="Disordered" evidence="1">
    <location>
        <begin position="14"/>
        <end position="44"/>
    </location>
</feature>
<evidence type="ECO:0000313" key="2">
    <source>
        <dbReference type="EMBL" id="MCT7981362.1"/>
    </source>
</evidence>
<dbReference type="Proteomes" id="UP001525961">
    <property type="component" value="Unassembled WGS sequence"/>
</dbReference>
<proteinExistence type="predicted"/>
<dbReference type="RefSeq" id="WP_261237548.1">
    <property type="nucleotide sequence ID" value="NZ_JAMXFA010000064.1"/>
</dbReference>
<evidence type="ECO:0008006" key="4">
    <source>
        <dbReference type="Google" id="ProtNLM"/>
    </source>
</evidence>